<proteinExistence type="predicted"/>
<evidence type="ECO:0000313" key="1">
    <source>
        <dbReference type="EMBL" id="KAK8493552.1"/>
    </source>
</evidence>
<protein>
    <submittedName>
        <fullName evidence="1">Uncharacterized protein</fullName>
    </submittedName>
</protein>
<sequence>MLSPIMNCYSSCGRFLVKLLIFEIHVGHRRRRIRSIIDPDITNALAVDTTAGKPLAHRTAVHHARTTEGPSCFSSTQPQQ</sequence>
<dbReference type="Proteomes" id="UP001472677">
    <property type="component" value="Unassembled WGS sequence"/>
</dbReference>
<name>A0ABR2AJG5_9ROSI</name>
<comment type="caution">
    <text evidence="1">The sequence shown here is derived from an EMBL/GenBank/DDBJ whole genome shotgun (WGS) entry which is preliminary data.</text>
</comment>
<organism evidence="1 2">
    <name type="scientific">Hibiscus sabdariffa</name>
    <name type="common">roselle</name>
    <dbReference type="NCBI Taxonomy" id="183260"/>
    <lineage>
        <taxon>Eukaryota</taxon>
        <taxon>Viridiplantae</taxon>
        <taxon>Streptophyta</taxon>
        <taxon>Embryophyta</taxon>
        <taxon>Tracheophyta</taxon>
        <taxon>Spermatophyta</taxon>
        <taxon>Magnoliopsida</taxon>
        <taxon>eudicotyledons</taxon>
        <taxon>Gunneridae</taxon>
        <taxon>Pentapetalae</taxon>
        <taxon>rosids</taxon>
        <taxon>malvids</taxon>
        <taxon>Malvales</taxon>
        <taxon>Malvaceae</taxon>
        <taxon>Malvoideae</taxon>
        <taxon>Hibiscus</taxon>
    </lineage>
</organism>
<keyword evidence="2" id="KW-1185">Reference proteome</keyword>
<gene>
    <name evidence="1" type="ORF">V6N12_046329</name>
</gene>
<reference evidence="1 2" key="1">
    <citation type="journal article" date="2024" name="G3 (Bethesda)">
        <title>Genome assembly of Hibiscus sabdariffa L. provides insights into metabolisms of medicinal natural products.</title>
        <authorList>
            <person name="Kim T."/>
        </authorList>
    </citation>
    <scope>NUCLEOTIDE SEQUENCE [LARGE SCALE GENOMIC DNA]</scope>
    <source>
        <strain evidence="1">TK-2024</strain>
        <tissue evidence="1">Old leaves</tissue>
    </source>
</reference>
<dbReference type="EMBL" id="JBBPBM010000613">
    <property type="protein sequence ID" value="KAK8493552.1"/>
    <property type="molecule type" value="Genomic_DNA"/>
</dbReference>
<evidence type="ECO:0000313" key="2">
    <source>
        <dbReference type="Proteomes" id="UP001472677"/>
    </source>
</evidence>
<accession>A0ABR2AJG5</accession>